<protein>
    <submittedName>
        <fullName evidence="4">AAA family ATPase</fullName>
    </submittedName>
</protein>
<dbReference type="Proteomes" id="UP001551582">
    <property type="component" value="Unassembled WGS sequence"/>
</dbReference>
<dbReference type="InterPro" id="IPR011990">
    <property type="entry name" value="TPR-like_helical_dom_sf"/>
</dbReference>
<dbReference type="Pfam" id="PF00196">
    <property type="entry name" value="GerE"/>
    <property type="match status" value="1"/>
</dbReference>
<gene>
    <name evidence="4" type="ORF">AB0D65_32375</name>
</gene>
<dbReference type="CDD" id="cd06170">
    <property type="entry name" value="LuxR_C_like"/>
    <property type="match status" value="1"/>
</dbReference>
<keyword evidence="1" id="KW-0547">Nucleotide-binding</keyword>
<proteinExistence type="predicted"/>
<organism evidence="4 5">
    <name type="scientific">Streptomyces griseoloalbus</name>
    <dbReference type="NCBI Taxonomy" id="67303"/>
    <lineage>
        <taxon>Bacteria</taxon>
        <taxon>Bacillati</taxon>
        <taxon>Actinomycetota</taxon>
        <taxon>Actinomycetes</taxon>
        <taxon>Kitasatosporales</taxon>
        <taxon>Streptomycetaceae</taxon>
        <taxon>Streptomyces</taxon>
    </lineage>
</organism>
<evidence type="ECO:0000313" key="5">
    <source>
        <dbReference type="Proteomes" id="UP001551582"/>
    </source>
</evidence>
<keyword evidence="2" id="KW-0067">ATP-binding</keyword>
<sequence length="921" mass="98660">MGEYRPNDRPGAAEAVLGRRRECAALDGLIGAVRGGDSRALVLRGEPGVGKSRLLEYLVSRARGFHVVRAASVQSEMELPYAGLHQLCASLADRLDRLPAVQRDALGGALGLGSQRAPDGFLVALGVLGLLSEVAQDRPLLCVVDDAHWLDRASMQALAFTARRLHAESVAIVFAARLPDGERAGVAEPAGLPELLVEGLSERDANTLLRSLLSGPWDEHVLRRILAESRGNPLALLELSRSSTSAALAGGFGLPSVQPVRARIQHAYETRIAGLPAESRSFLLAAAVDPTGEPALLWRAARRLRIDPEAAMDAVGVGLLKIGDRVRFFHPMVRSAVYWAASPAERRSMHRVLADVTDPAADPDRRAWHAAHGASRPDESIAAELERSAGRAETRGGSAAAAAFLARAVELTPDSALRRARALSAARATHEAGDPDRALTLLSVAETGLVDERRRGEADLLRARIAFTTNRGSEAPGLLLKAAGQLADHDVALARETYLEVVNAAIFAGPRAGDNGQYEAARASREIPAPRPPRPTDLLLDGLAVRVLDGHTAAVPHLRRALRAFTEPDLSPAEGLRWLWLICVTAVGVWDHATMSVLAARHLELAREAGQATALPFALTMRCVVHVLDGELSEGASLAEEAQTVAEAVGTAAPIYGALFVAAWKGQESECLELSRRADDGVERRGEGVGPVVSRWARALLYNGLGRYEEAADAADLASREYDQLEMGIPVWSLVEYVEATARAGAPGRAADALARLTELTRASGTDWAVGIEARSHALLAGEGEAESHYLRAIDALGRTRLRGESARAHLVYGEWLRARGREDAAGRELRRAHELFTTMGMEAFARRAAGELAAAGEAVRTIAGSAETDLTPKEVQIVRLVREGLTNPEIGARLVVSPRTVEWHLRKIFGKLGVTSRRQL</sequence>
<dbReference type="InterPro" id="IPR000792">
    <property type="entry name" value="Tscrpt_reg_LuxR_C"/>
</dbReference>
<dbReference type="InterPro" id="IPR036388">
    <property type="entry name" value="WH-like_DNA-bd_sf"/>
</dbReference>
<accession>A0ABV3EEK1</accession>
<dbReference type="Gene3D" id="1.10.10.10">
    <property type="entry name" value="Winged helix-like DNA-binding domain superfamily/Winged helix DNA-binding domain"/>
    <property type="match status" value="1"/>
</dbReference>
<comment type="caution">
    <text evidence="4">The sequence shown here is derived from an EMBL/GenBank/DDBJ whole genome shotgun (WGS) entry which is preliminary data.</text>
</comment>
<dbReference type="InterPro" id="IPR041664">
    <property type="entry name" value="AAA_16"/>
</dbReference>
<keyword evidence="5" id="KW-1185">Reference proteome</keyword>
<dbReference type="InterPro" id="IPR016032">
    <property type="entry name" value="Sig_transdc_resp-reg_C-effctor"/>
</dbReference>
<dbReference type="PANTHER" id="PTHR16305:SF35">
    <property type="entry name" value="TRANSCRIPTIONAL ACTIVATOR DOMAIN"/>
    <property type="match status" value="1"/>
</dbReference>
<dbReference type="RefSeq" id="WP_359988616.1">
    <property type="nucleotide sequence ID" value="NZ_JBEZLS010000032.1"/>
</dbReference>
<dbReference type="SMART" id="SM00421">
    <property type="entry name" value="HTH_LUXR"/>
    <property type="match status" value="1"/>
</dbReference>
<evidence type="ECO:0000256" key="1">
    <source>
        <dbReference type="ARBA" id="ARBA00022741"/>
    </source>
</evidence>
<dbReference type="Pfam" id="PF13191">
    <property type="entry name" value="AAA_16"/>
    <property type="match status" value="1"/>
</dbReference>
<dbReference type="InterPro" id="IPR027417">
    <property type="entry name" value="P-loop_NTPase"/>
</dbReference>
<evidence type="ECO:0000313" key="4">
    <source>
        <dbReference type="EMBL" id="MEU9355571.1"/>
    </source>
</evidence>
<dbReference type="PROSITE" id="PS50043">
    <property type="entry name" value="HTH_LUXR_2"/>
    <property type="match status" value="1"/>
</dbReference>
<evidence type="ECO:0000259" key="3">
    <source>
        <dbReference type="PROSITE" id="PS50043"/>
    </source>
</evidence>
<dbReference type="PRINTS" id="PR00038">
    <property type="entry name" value="HTHLUXR"/>
</dbReference>
<dbReference type="SUPFAM" id="SSF52540">
    <property type="entry name" value="P-loop containing nucleoside triphosphate hydrolases"/>
    <property type="match status" value="1"/>
</dbReference>
<dbReference type="EMBL" id="JBEZLS010000032">
    <property type="protein sequence ID" value="MEU9355571.1"/>
    <property type="molecule type" value="Genomic_DNA"/>
</dbReference>
<dbReference type="SUPFAM" id="SSF48452">
    <property type="entry name" value="TPR-like"/>
    <property type="match status" value="1"/>
</dbReference>
<name>A0ABV3EEK1_9ACTN</name>
<evidence type="ECO:0000256" key="2">
    <source>
        <dbReference type="ARBA" id="ARBA00022840"/>
    </source>
</evidence>
<feature type="domain" description="HTH luxR-type" evidence="3">
    <location>
        <begin position="864"/>
        <end position="921"/>
    </location>
</feature>
<reference evidence="4 5" key="1">
    <citation type="submission" date="2024-06" db="EMBL/GenBank/DDBJ databases">
        <title>The Natural Products Discovery Center: Release of the First 8490 Sequenced Strains for Exploring Actinobacteria Biosynthetic Diversity.</title>
        <authorList>
            <person name="Kalkreuter E."/>
            <person name="Kautsar S.A."/>
            <person name="Yang D."/>
            <person name="Bader C.D."/>
            <person name="Teijaro C.N."/>
            <person name="Fluegel L."/>
            <person name="Davis C.M."/>
            <person name="Simpson J.R."/>
            <person name="Lauterbach L."/>
            <person name="Steele A.D."/>
            <person name="Gui C."/>
            <person name="Meng S."/>
            <person name="Li G."/>
            <person name="Viehrig K."/>
            <person name="Ye F."/>
            <person name="Su P."/>
            <person name="Kiefer A.F."/>
            <person name="Nichols A."/>
            <person name="Cepeda A.J."/>
            <person name="Yan W."/>
            <person name="Fan B."/>
            <person name="Jiang Y."/>
            <person name="Adhikari A."/>
            <person name="Zheng C.-J."/>
            <person name="Schuster L."/>
            <person name="Cowan T.M."/>
            <person name="Smanski M.J."/>
            <person name="Chevrette M.G."/>
            <person name="De Carvalho L.P.S."/>
            <person name="Shen B."/>
        </authorList>
    </citation>
    <scope>NUCLEOTIDE SEQUENCE [LARGE SCALE GENOMIC DNA]</scope>
    <source>
        <strain evidence="4 5">NPDC048274</strain>
    </source>
</reference>
<dbReference type="PANTHER" id="PTHR16305">
    <property type="entry name" value="TESTICULAR SOLUBLE ADENYLYL CYCLASE"/>
    <property type="match status" value="1"/>
</dbReference>
<dbReference type="SUPFAM" id="SSF46894">
    <property type="entry name" value="C-terminal effector domain of the bipartite response regulators"/>
    <property type="match status" value="1"/>
</dbReference>
<dbReference type="Gene3D" id="1.25.40.10">
    <property type="entry name" value="Tetratricopeptide repeat domain"/>
    <property type="match status" value="1"/>
</dbReference>